<protein>
    <recommendedName>
        <fullName evidence="4">Lipoprotein</fullName>
    </recommendedName>
</protein>
<gene>
    <name evidence="2" type="ORF">H5P28_19065</name>
</gene>
<name>A0A842HL14_9BACT</name>
<reference evidence="2 3" key="1">
    <citation type="submission" date="2020-07" db="EMBL/GenBank/DDBJ databases">
        <authorList>
            <person name="Feng X."/>
        </authorList>
    </citation>
    <scope>NUCLEOTIDE SEQUENCE [LARGE SCALE GENOMIC DNA]</scope>
    <source>
        <strain evidence="2 3">JCM31066</strain>
    </source>
</reference>
<sequence>MRQAFILSALLCTLAWFTGCVSEDTFKHPAPAALSGEWVNAGNGNALQFQDNNRFSLVVEGETPRRLTGWAYYPQSNHVSLQFDSRLAICPDVTGVYLYERDGDKLSLTPVRESCEERKEMVGGSWEQKDSSWF</sequence>
<dbReference type="Proteomes" id="UP000546464">
    <property type="component" value="Unassembled WGS sequence"/>
</dbReference>
<accession>A0A842HL14</accession>
<evidence type="ECO:0008006" key="4">
    <source>
        <dbReference type="Google" id="ProtNLM"/>
    </source>
</evidence>
<keyword evidence="1" id="KW-0732">Signal</keyword>
<keyword evidence="3" id="KW-1185">Reference proteome</keyword>
<organism evidence="2 3">
    <name type="scientific">Ruficoccus amylovorans</name>
    <dbReference type="NCBI Taxonomy" id="1804625"/>
    <lineage>
        <taxon>Bacteria</taxon>
        <taxon>Pseudomonadati</taxon>
        <taxon>Verrucomicrobiota</taxon>
        <taxon>Opitutia</taxon>
        <taxon>Puniceicoccales</taxon>
        <taxon>Cerasicoccaceae</taxon>
        <taxon>Ruficoccus</taxon>
    </lineage>
</organism>
<dbReference type="AlphaFoldDB" id="A0A842HL14"/>
<proteinExistence type="predicted"/>
<dbReference type="RefSeq" id="WP_185677283.1">
    <property type="nucleotide sequence ID" value="NZ_JACHVB010000064.1"/>
</dbReference>
<evidence type="ECO:0000313" key="2">
    <source>
        <dbReference type="EMBL" id="MBC2596374.1"/>
    </source>
</evidence>
<feature type="signal peptide" evidence="1">
    <location>
        <begin position="1"/>
        <end position="22"/>
    </location>
</feature>
<evidence type="ECO:0000256" key="1">
    <source>
        <dbReference type="SAM" id="SignalP"/>
    </source>
</evidence>
<dbReference type="EMBL" id="JACHVB010000064">
    <property type="protein sequence ID" value="MBC2596374.1"/>
    <property type="molecule type" value="Genomic_DNA"/>
</dbReference>
<comment type="caution">
    <text evidence="2">The sequence shown here is derived from an EMBL/GenBank/DDBJ whole genome shotgun (WGS) entry which is preliminary data.</text>
</comment>
<evidence type="ECO:0000313" key="3">
    <source>
        <dbReference type="Proteomes" id="UP000546464"/>
    </source>
</evidence>
<dbReference type="PROSITE" id="PS51257">
    <property type="entry name" value="PROKAR_LIPOPROTEIN"/>
    <property type="match status" value="1"/>
</dbReference>
<feature type="chain" id="PRO_5032804008" description="Lipoprotein" evidence="1">
    <location>
        <begin position="23"/>
        <end position="134"/>
    </location>
</feature>